<accession>A0A8S9M8N9</accession>
<evidence type="ECO:0000313" key="3">
    <source>
        <dbReference type="EMBL" id="KAF2614398.1"/>
    </source>
</evidence>
<dbReference type="Proteomes" id="UP000712281">
    <property type="component" value="Unassembled WGS sequence"/>
</dbReference>
<gene>
    <name evidence="2" type="ORF">F2Q68_00006038</name>
    <name evidence="3" type="ORF">F2Q70_00012941</name>
</gene>
<evidence type="ECO:0000256" key="1">
    <source>
        <dbReference type="SAM" id="MobiDB-lite"/>
    </source>
</evidence>
<feature type="region of interest" description="Disordered" evidence="1">
    <location>
        <begin position="1"/>
        <end position="25"/>
    </location>
</feature>
<evidence type="ECO:0000313" key="2">
    <source>
        <dbReference type="EMBL" id="KAF2579281.1"/>
    </source>
</evidence>
<sequence length="106" mass="11409">MAITADSSQPRCTAAVHASEDDVSGRIPRTGRARVVWPRSSAWIVPRTPSGRGAWPRVVRSKCSSRIGICGPPLSVMHTRGTSSTPPHLLNSIKPTYLAQTFITST</sequence>
<feature type="compositionally biased region" description="Polar residues" evidence="1">
    <location>
        <begin position="1"/>
        <end position="11"/>
    </location>
</feature>
<protein>
    <submittedName>
        <fullName evidence="3">Uncharacterized protein</fullName>
    </submittedName>
</protein>
<name>A0A8S9M8N9_BRACR</name>
<organism evidence="3">
    <name type="scientific">Brassica cretica</name>
    <name type="common">Mustard</name>
    <dbReference type="NCBI Taxonomy" id="69181"/>
    <lineage>
        <taxon>Eukaryota</taxon>
        <taxon>Viridiplantae</taxon>
        <taxon>Streptophyta</taxon>
        <taxon>Embryophyta</taxon>
        <taxon>Tracheophyta</taxon>
        <taxon>Spermatophyta</taxon>
        <taxon>Magnoliopsida</taxon>
        <taxon>eudicotyledons</taxon>
        <taxon>Gunneridae</taxon>
        <taxon>Pentapetalae</taxon>
        <taxon>rosids</taxon>
        <taxon>malvids</taxon>
        <taxon>Brassicales</taxon>
        <taxon>Brassicaceae</taxon>
        <taxon>Brassiceae</taxon>
        <taxon>Brassica</taxon>
    </lineage>
</organism>
<dbReference type="AlphaFoldDB" id="A0A8S9M8N9"/>
<dbReference type="EMBL" id="QGKY02000089">
    <property type="protein sequence ID" value="KAF2614398.1"/>
    <property type="molecule type" value="Genomic_DNA"/>
</dbReference>
<reference evidence="3" key="1">
    <citation type="submission" date="2019-12" db="EMBL/GenBank/DDBJ databases">
        <title>Genome sequencing and annotation of Brassica cretica.</title>
        <authorList>
            <person name="Studholme D.J."/>
            <person name="Sarris P.F."/>
        </authorList>
    </citation>
    <scope>NUCLEOTIDE SEQUENCE</scope>
    <source>
        <strain evidence="2">PFS-001/15</strain>
        <strain evidence="3">PFS-102/07</strain>
        <tissue evidence="3">Leaf</tissue>
    </source>
</reference>
<dbReference type="EMBL" id="QGKW02001660">
    <property type="protein sequence ID" value="KAF2579281.1"/>
    <property type="molecule type" value="Genomic_DNA"/>
</dbReference>
<comment type="caution">
    <text evidence="3">The sequence shown here is derived from an EMBL/GenBank/DDBJ whole genome shotgun (WGS) entry which is preliminary data.</text>
</comment>
<proteinExistence type="predicted"/>